<evidence type="ECO:0000259" key="2">
    <source>
        <dbReference type="SMART" id="SM00014"/>
    </source>
</evidence>
<protein>
    <recommendedName>
        <fullName evidence="2">Phosphatidic acid phosphatase type 2/haloperoxidase domain-containing protein</fullName>
    </recommendedName>
</protein>
<organism evidence="3 4">
    <name type="scientific">Estrella lausannensis</name>
    <dbReference type="NCBI Taxonomy" id="483423"/>
    <lineage>
        <taxon>Bacteria</taxon>
        <taxon>Pseudomonadati</taxon>
        <taxon>Chlamydiota</taxon>
        <taxon>Chlamydiia</taxon>
        <taxon>Parachlamydiales</taxon>
        <taxon>Candidatus Criblamydiaceae</taxon>
        <taxon>Estrella</taxon>
    </lineage>
</organism>
<dbReference type="InterPro" id="IPR000326">
    <property type="entry name" value="PAP2/HPO"/>
</dbReference>
<dbReference type="Proteomes" id="UP000220251">
    <property type="component" value="Unassembled WGS sequence"/>
</dbReference>
<evidence type="ECO:0000313" key="4">
    <source>
        <dbReference type="Proteomes" id="UP000220251"/>
    </source>
</evidence>
<dbReference type="Pfam" id="PF01569">
    <property type="entry name" value="PAP2"/>
    <property type="match status" value="1"/>
</dbReference>
<keyword evidence="1" id="KW-1133">Transmembrane helix</keyword>
<dbReference type="EMBL" id="CWGJ01000006">
    <property type="protein sequence ID" value="CRX37739.1"/>
    <property type="molecule type" value="Genomic_DNA"/>
</dbReference>
<keyword evidence="1" id="KW-0472">Membrane</keyword>
<dbReference type="OrthoDB" id="9813524at2"/>
<proteinExistence type="predicted"/>
<evidence type="ECO:0000256" key="1">
    <source>
        <dbReference type="SAM" id="Phobius"/>
    </source>
</evidence>
<dbReference type="AlphaFoldDB" id="A0A0H5DQB8"/>
<feature type="domain" description="Phosphatidic acid phosphatase type 2/haloperoxidase" evidence="2">
    <location>
        <begin position="80"/>
        <end position="224"/>
    </location>
</feature>
<dbReference type="Gene3D" id="1.20.144.10">
    <property type="entry name" value="Phosphatidic acid phosphatase type 2/haloperoxidase"/>
    <property type="match status" value="1"/>
</dbReference>
<accession>A0A0H5DQB8</accession>
<feature type="transmembrane region" description="Helical" evidence="1">
    <location>
        <begin position="149"/>
        <end position="171"/>
    </location>
</feature>
<sequence>MRFYLPVFLLALFAPFSVQLDIAASSYFFNPESGHFSSIPLWDFFYNWGTLPALLTAVAALALLAVSLFVASLIRFRKALILVVLTLTLGSGLIVHGLLKDHWSRPRPRQTVLFGGPYPFVPFYVPHFSGTTKAIPDEDLPASAGSKEVLRSFPCGHCTMGFFFFALMFAFRRHEKKSLAALALGLALILGFFLSLSRIAVGGHFLSDTLVSLAIMWLTAALLDHYLFRKHPCPV</sequence>
<gene>
    <name evidence="3" type="ORF">ELAC_0378</name>
</gene>
<dbReference type="InterPro" id="IPR036938">
    <property type="entry name" value="PAP2/HPO_sf"/>
</dbReference>
<reference evidence="4" key="1">
    <citation type="submission" date="2015-06" db="EMBL/GenBank/DDBJ databases">
        <authorList>
            <person name="Bertelli C."/>
        </authorList>
    </citation>
    <scope>NUCLEOTIDE SEQUENCE [LARGE SCALE GENOMIC DNA]</scope>
    <source>
        <strain evidence="4">CRIB-30</strain>
    </source>
</reference>
<feature type="transmembrane region" description="Helical" evidence="1">
    <location>
        <begin position="79"/>
        <end position="99"/>
    </location>
</feature>
<name>A0A0H5DQB8_9BACT</name>
<feature type="transmembrane region" description="Helical" evidence="1">
    <location>
        <begin position="209"/>
        <end position="228"/>
    </location>
</feature>
<feature type="transmembrane region" description="Helical" evidence="1">
    <location>
        <begin position="178"/>
        <end position="197"/>
    </location>
</feature>
<keyword evidence="1" id="KW-0812">Transmembrane</keyword>
<feature type="transmembrane region" description="Helical" evidence="1">
    <location>
        <begin position="44"/>
        <end position="72"/>
    </location>
</feature>
<dbReference type="SMART" id="SM00014">
    <property type="entry name" value="acidPPc"/>
    <property type="match status" value="1"/>
</dbReference>
<evidence type="ECO:0000313" key="3">
    <source>
        <dbReference type="EMBL" id="CRX37739.1"/>
    </source>
</evidence>
<dbReference type="SUPFAM" id="SSF48317">
    <property type="entry name" value="Acid phosphatase/Vanadium-dependent haloperoxidase"/>
    <property type="match status" value="1"/>
</dbReference>
<keyword evidence="4" id="KW-1185">Reference proteome</keyword>
<dbReference type="RefSeq" id="WP_098037597.1">
    <property type="nucleotide sequence ID" value="NZ_CWGJ01000006.1"/>
</dbReference>